<evidence type="ECO:0000256" key="2">
    <source>
        <dbReference type="ARBA" id="ARBA00010524"/>
    </source>
</evidence>
<dbReference type="GO" id="GO:0007007">
    <property type="term" value="P:inner mitochondrial membrane organization"/>
    <property type="evidence" value="ECO:0007669"/>
    <property type="project" value="TreeGrafter"/>
</dbReference>
<organism evidence="14 15">
    <name type="scientific">[Candida] arabinofermentans NRRL YB-2248</name>
    <dbReference type="NCBI Taxonomy" id="983967"/>
    <lineage>
        <taxon>Eukaryota</taxon>
        <taxon>Fungi</taxon>
        <taxon>Dikarya</taxon>
        <taxon>Ascomycota</taxon>
        <taxon>Saccharomycotina</taxon>
        <taxon>Pichiomycetes</taxon>
        <taxon>Pichiales</taxon>
        <taxon>Pichiaceae</taxon>
        <taxon>Ogataea</taxon>
        <taxon>Ogataea/Candida clade</taxon>
    </lineage>
</organism>
<dbReference type="PANTHER" id="PTHR12497:SF0">
    <property type="entry name" value="TAFAZZIN"/>
    <property type="match status" value="1"/>
</dbReference>
<dbReference type="AlphaFoldDB" id="A0A1E4SV52"/>
<keyword evidence="5" id="KW-0999">Mitochondrion inner membrane</keyword>
<dbReference type="Proteomes" id="UP000094801">
    <property type="component" value="Unassembled WGS sequence"/>
</dbReference>
<evidence type="ECO:0000256" key="8">
    <source>
        <dbReference type="ARBA" id="ARBA00023136"/>
    </source>
</evidence>
<evidence type="ECO:0000313" key="14">
    <source>
        <dbReference type="EMBL" id="ODV83379.1"/>
    </source>
</evidence>
<evidence type="ECO:0000256" key="10">
    <source>
        <dbReference type="ARBA" id="ARBA00024323"/>
    </source>
</evidence>
<feature type="domain" description="Phospholipid/glycerol acyltransferase" evidence="13">
    <location>
        <begin position="72"/>
        <end position="241"/>
    </location>
</feature>
<dbReference type="STRING" id="983967.A0A1E4SV52"/>
<comment type="catalytic activity">
    <reaction evidence="11">
        <text>1'-[1,2-diacyl-sn-glycero-3-phospho],3'-[1-acyl-sn-glycero-3-phospho]-glycerol + a 1,2-diacyl-sn-glycero-3-phosphocholine = a cardiolipin + a 1-acyl-sn-glycero-3-phosphocholine</text>
        <dbReference type="Rhea" id="RHEA:33731"/>
        <dbReference type="ChEBI" id="CHEBI:57643"/>
        <dbReference type="ChEBI" id="CHEBI:58168"/>
        <dbReference type="ChEBI" id="CHEBI:62237"/>
        <dbReference type="ChEBI" id="CHEBI:64743"/>
    </reaction>
    <physiologicalReaction direction="left-to-right" evidence="11">
        <dbReference type="Rhea" id="RHEA:33732"/>
    </physiologicalReaction>
    <physiologicalReaction direction="right-to-left" evidence="11">
        <dbReference type="Rhea" id="RHEA:33733"/>
    </physiologicalReaction>
</comment>
<evidence type="ECO:0000256" key="5">
    <source>
        <dbReference type="ARBA" id="ARBA00022792"/>
    </source>
</evidence>
<keyword evidence="4" id="KW-1000">Mitochondrion outer membrane</keyword>
<sequence length="391" mass="44547">MSFHNVLKNGEDHLSESRPQQSKIWNALSHATCLLAVGGSKLILNLFYDVKVKGLSNIDAGLTKARSENRSFITLMNHMSVCDDPLLWGCLPWKYFRDVDDIRWGLAAANICFNNKFSSTFFSLGKILPCERFGRGPFQDSLDAAIRILSPDDTIDSEHIFQLENTVNPLINDIKSLYSKSHTPPVLRHKTSWMHIFPEGYVCQLEPPHNNSMRFFRWGTARLVLEPTVAPVIVPIFSNGFEKIAPEGRSADFSDSVLPQNIGAEISVNIGKPIDDSIIESFRKEWRDLCVKYTDATNPNDMSFDLKFGDEAKALRSRVCAYLREQVAKLRLDSGFPEEDPRFKSVDFWTNYTNSKGESDKDIKFVGLNWAVKEYQKNVKRFDEFGNEVKK</sequence>
<evidence type="ECO:0000256" key="1">
    <source>
        <dbReference type="ARBA" id="ARBA00004137"/>
    </source>
</evidence>
<dbReference type="GO" id="GO:0047184">
    <property type="term" value="F:1-acylglycerophosphocholine O-acyltransferase activity"/>
    <property type="evidence" value="ECO:0007669"/>
    <property type="project" value="TreeGrafter"/>
</dbReference>
<keyword evidence="9" id="KW-0012">Acyltransferase</keyword>
<gene>
    <name evidence="14" type="ORF">CANARDRAFT_30005</name>
</gene>
<keyword evidence="7" id="KW-0496">Mitochondrion</keyword>
<dbReference type="InterPro" id="IPR002123">
    <property type="entry name" value="Plipid/glycerol_acylTrfase"/>
</dbReference>
<dbReference type="EMBL" id="KV453864">
    <property type="protein sequence ID" value="ODV83379.1"/>
    <property type="molecule type" value="Genomic_DNA"/>
</dbReference>
<evidence type="ECO:0000256" key="4">
    <source>
        <dbReference type="ARBA" id="ARBA00022787"/>
    </source>
</evidence>
<dbReference type="GO" id="GO:0005741">
    <property type="term" value="C:mitochondrial outer membrane"/>
    <property type="evidence" value="ECO:0007669"/>
    <property type="project" value="UniProtKB-SubCell"/>
</dbReference>
<comment type="similarity">
    <text evidence="2 12">Belongs to the taffazin family.</text>
</comment>
<keyword evidence="15" id="KW-1185">Reference proteome</keyword>
<accession>A0A1E4SV52</accession>
<evidence type="ECO:0000259" key="13">
    <source>
        <dbReference type="SMART" id="SM00563"/>
    </source>
</evidence>
<evidence type="ECO:0000256" key="3">
    <source>
        <dbReference type="ARBA" id="ARBA00022679"/>
    </source>
</evidence>
<name>A0A1E4SV52_9ASCO</name>
<protein>
    <recommendedName>
        <fullName evidence="12">Tafazzin family protein</fullName>
    </recommendedName>
</protein>
<keyword evidence="6" id="KW-0443">Lipid metabolism</keyword>
<dbReference type="SMART" id="SM00563">
    <property type="entry name" value="PlsC"/>
    <property type="match status" value="1"/>
</dbReference>
<evidence type="ECO:0000256" key="11">
    <source>
        <dbReference type="ARBA" id="ARBA00047906"/>
    </source>
</evidence>
<evidence type="ECO:0000256" key="9">
    <source>
        <dbReference type="ARBA" id="ARBA00023315"/>
    </source>
</evidence>
<dbReference type="InterPro" id="IPR000872">
    <property type="entry name" value="Tafazzin"/>
</dbReference>
<evidence type="ECO:0000256" key="7">
    <source>
        <dbReference type="ARBA" id="ARBA00023128"/>
    </source>
</evidence>
<dbReference type="PANTHER" id="PTHR12497">
    <property type="entry name" value="TAZ PROTEIN TAFAZZIN"/>
    <property type="match status" value="1"/>
</dbReference>
<dbReference type="CDD" id="cd07989">
    <property type="entry name" value="LPLAT_AGPAT-like"/>
    <property type="match status" value="1"/>
</dbReference>
<proteinExistence type="inferred from homology"/>
<evidence type="ECO:0000256" key="12">
    <source>
        <dbReference type="RuleBase" id="RU365062"/>
    </source>
</evidence>
<evidence type="ECO:0000256" key="6">
    <source>
        <dbReference type="ARBA" id="ARBA00023098"/>
    </source>
</evidence>
<dbReference type="PRINTS" id="PR00979">
    <property type="entry name" value="TAFAZZIN"/>
</dbReference>
<comment type="subcellular location">
    <subcellularLocation>
        <location evidence="1">Mitochondrion inner membrane</location>
        <topology evidence="1">Peripheral membrane protein</topology>
        <orientation evidence="1">Intermembrane side</orientation>
    </subcellularLocation>
    <subcellularLocation>
        <location evidence="10">Mitochondrion outer membrane</location>
        <topology evidence="10">Peripheral membrane protein</topology>
        <orientation evidence="10">Intermembrane side</orientation>
    </subcellularLocation>
</comment>
<evidence type="ECO:0000313" key="15">
    <source>
        <dbReference type="Proteomes" id="UP000094801"/>
    </source>
</evidence>
<dbReference type="GO" id="GO:0035965">
    <property type="term" value="P:cardiolipin acyl-chain remodeling"/>
    <property type="evidence" value="ECO:0007669"/>
    <property type="project" value="TreeGrafter"/>
</dbReference>
<dbReference type="Pfam" id="PF01553">
    <property type="entry name" value="Acyltransferase"/>
    <property type="match status" value="1"/>
</dbReference>
<dbReference type="OrthoDB" id="193467at2759"/>
<keyword evidence="8" id="KW-0472">Membrane</keyword>
<dbReference type="GO" id="GO:0005743">
    <property type="term" value="C:mitochondrial inner membrane"/>
    <property type="evidence" value="ECO:0007669"/>
    <property type="project" value="UniProtKB-SubCell"/>
</dbReference>
<reference evidence="15" key="1">
    <citation type="submission" date="2016-04" db="EMBL/GenBank/DDBJ databases">
        <title>Comparative genomics of biotechnologically important yeasts.</title>
        <authorList>
            <consortium name="DOE Joint Genome Institute"/>
            <person name="Riley R."/>
            <person name="Haridas S."/>
            <person name="Wolfe K.H."/>
            <person name="Lopes M.R."/>
            <person name="Hittinger C.T."/>
            <person name="Goker M."/>
            <person name="Salamov A."/>
            <person name="Wisecaver J."/>
            <person name="Long T.M."/>
            <person name="Aerts A.L."/>
            <person name="Barry K."/>
            <person name="Choi C."/>
            <person name="Clum A."/>
            <person name="Coughlan A.Y."/>
            <person name="Deshpande S."/>
            <person name="Douglass A.P."/>
            <person name="Hanson S.J."/>
            <person name="Klenk H.-P."/>
            <person name="Labutti K."/>
            <person name="Lapidus A."/>
            <person name="Lindquist E."/>
            <person name="Lipzen A."/>
            <person name="Meier-Kolthoff J.P."/>
            <person name="Ohm R.A."/>
            <person name="Otillar R.P."/>
            <person name="Pangilinan J."/>
            <person name="Peng Y."/>
            <person name="Rokas A."/>
            <person name="Rosa C.A."/>
            <person name="Scheuner C."/>
            <person name="Sibirny A.A."/>
            <person name="Slot J.C."/>
            <person name="Stielow J.B."/>
            <person name="Sun H."/>
            <person name="Kurtzman C.P."/>
            <person name="Blackwell M."/>
            <person name="Grigoriev I.V."/>
            <person name="Jeffries T.W."/>
        </authorList>
    </citation>
    <scope>NUCLEOTIDE SEQUENCE [LARGE SCALE GENOMIC DNA]</scope>
    <source>
        <strain evidence="15">NRRL YB-2248</strain>
    </source>
</reference>
<keyword evidence="3" id="KW-0808">Transferase</keyword>